<keyword evidence="3" id="KW-1185">Reference proteome</keyword>
<dbReference type="SUPFAM" id="SSF56112">
    <property type="entry name" value="Protein kinase-like (PK-like)"/>
    <property type="match status" value="1"/>
</dbReference>
<dbReference type="STRING" id="576137.A0A1L7XYR1"/>
<dbReference type="PROSITE" id="PS50011">
    <property type="entry name" value="PROTEIN_KINASE_DOM"/>
    <property type="match status" value="1"/>
</dbReference>
<evidence type="ECO:0000313" key="2">
    <source>
        <dbReference type="EMBL" id="CZR70158.1"/>
    </source>
</evidence>
<dbReference type="AlphaFoldDB" id="A0A1L7XYR1"/>
<feature type="domain" description="Protein kinase" evidence="1">
    <location>
        <begin position="150"/>
        <end position="487"/>
    </location>
</feature>
<dbReference type="EMBL" id="FJOG01000100">
    <property type="protein sequence ID" value="CZR70158.1"/>
    <property type="molecule type" value="Genomic_DNA"/>
</dbReference>
<dbReference type="GO" id="GO:0004672">
    <property type="term" value="F:protein kinase activity"/>
    <property type="evidence" value="ECO:0007669"/>
    <property type="project" value="InterPro"/>
</dbReference>
<evidence type="ECO:0000259" key="1">
    <source>
        <dbReference type="PROSITE" id="PS50011"/>
    </source>
</evidence>
<dbReference type="OrthoDB" id="1911848at2759"/>
<name>A0A1L7XYR1_9HELO</name>
<dbReference type="PANTHER" id="PTHR37542">
    <property type="entry name" value="HELO DOMAIN-CONTAINING PROTEIN-RELATED"/>
    <property type="match status" value="1"/>
</dbReference>
<gene>
    <name evidence="2" type="ORF">PAC_20059</name>
</gene>
<dbReference type="Proteomes" id="UP000184330">
    <property type="component" value="Unassembled WGS sequence"/>
</dbReference>
<proteinExistence type="predicted"/>
<dbReference type="PANTHER" id="PTHR37542:SF3">
    <property type="entry name" value="PRION-INHIBITION AND PROPAGATION HELO DOMAIN-CONTAINING PROTEIN"/>
    <property type="match status" value="1"/>
</dbReference>
<dbReference type="Gene3D" id="1.10.510.10">
    <property type="entry name" value="Transferase(Phosphotransferase) domain 1"/>
    <property type="match status" value="1"/>
</dbReference>
<dbReference type="InterPro" id="IPR011009">
    <property type="entry name" value="Kinase-like_dom_sf"/>
</dbReference>
<dbReference type="InterPro" id="IPR000719">
    <property type="entry name" value="Prot_kinase_dom"/>
</dbReference>
<protein>
    <recommendedName>
        <fullName evidence="1">Protein kinase domain-containing protein</fullName>
    </recommendedName>
</protein>
<sequence>MATGMEAIVALAGLGLAIPGVIDVLVRAGLYLEEMVKKYQHADNTVRKFEFIGQSMARGQLRSQLTIITMYTKNAQVDGAIVDNLDSYFRQLVNDIIKAHKLLLRVRPPSGESPDLGVLRKLKVTFLDEIKMKSCLDRILATEIAFVNNSLLCFQIASGPDPDLLTKYEFVVPHETITETPGTRLPHSPMLIASANYKWKDGSQKTSDVILERRPVHLGGIEDAGILVRKLQAKPCTEGILPCLGFRQNPHNQQEFDLIFELPTPSERESLWQFLRRADRPTSLSVRKSLCEKLAQAISFVHGIGMVHKNIRPANILLLKPSAVSTATTLFLGDWTLVRSFRTLTAHTAGKNQWAEKLYLHPVRQKQNVEDRYTILHDIYSLGVCMLELLLGGDPLVLGGDDDASFDLCPLLRAAFVSSGLLPGVVANAVSGKFFEDPEHVKAVLVKVAKEELPRRVGDKLATLTVKCLEGFDGRFGEADIIRQDNVTPEQIAKENANGVKFISLVQLELNGISV</sequence>
<organism evidence="2 3">
    <name type="scientific">Phialocephala subalpina</name>
    <dbReference type="NCBI Taxonomy" id="576137"/>
    <lineage>
        <taxon>Eukaryota</taxon>
        <taxon>Fungi</taxon>
        <taxon>Dikarya</taxon>
        <taxon>Ascomycota</taxon>
        <taxon>Pezizomycotina</taxon>
        <taxon>Leotiomycetes</taxon>
        <taxon>Helotiales</taxon>
        <taxon>Mollisiaceae</taxon>
        <taxon>Phialocephala</taxon>
        <taxon>Phialocephala fortinii species complex</taxon>
    </lineage>
</organism>
<reference evidence="2 3" key="1">
    <citation type="submission" date="2016-03" db="EMBL/GenBank/DDBJ databases">
        <authorList>
            <person name="Ploux O."/>
        </authorList>
    </citation>
    <scope>NUCLEOTIDE SEQUENCE [LARGE SCALE GENOMIC DNA]</scope>
    <source>
        <strain evidence="2 3">UAMH 11012</strain>
    </source>
</reference>
<accession>A0A1L7XYR1</accession>
<evidence type="ECO:0000313" key="3">
    <source>
        <dbReference type="Proteomes" id="UP000184330"/>
    </source>
</evidence>
<dbReference type="GO" id="GO:0005524">
    <property type="term" value="F:ATP binding"/>
    <property type="evidence" value="ECO:0007669"/>
    <property type="project" value="InterPro"/>
</dbReference>
<dbReference type="Pfam" id="PF00069">
    <property type="entry name" value="Pkinase"/>
    <property type="match status" value="1"/>
</dbReference>